<evidence type="ECO:0000256" key="1">
    <source>
        <dbReference type="SAM" id="MobiDB-lite"/>
    </source>
</evidence>
<dbReference type="AlphaFoldDB" id="A0A916ZV22"/>
<feature type="compositionally biased region" description="Gly residues" evidence="1">
    <location>
        <begin position="112"/>
        <end position="121"/>
    </location>
</feature>
<reference evidence="2" key="1">
    <citation type="journal article" date="2014" name="Int. J. Syst. Evol. Microbiol.">
        <title>Complete genome sequence of Corynebacterium casei LMG S-19264T (=DSM 44701T), isolated from a smear-ripened cheese.</title>
        <authorList>
            <consortium name="US DOE Joint Genome Institute (JGI-PGF)"/>
            <person name="Walter F."/>
            <person name="Albersmeier A."/>
            <person name="Kalinowski J."/>
            <person name="Ruckert C."/>
        </authorList>
    </citation>
    <scope>NUCLEOTIDE SEQUENCE</scope>
    <source>
        <strain evidence="2">CGMCC 1.15519</strain>
    </source>
</reference>
<keyword evidence="3" id="KW-1185">Reference proteome</keyword>
<protein>
    <submittedName>
        <fullName evidence="2">Uncharacterized protein</fullName>
    </submittedName>
</protein>
<name>A0A916ZV22_9SPHN</name>
<evidence type="ECO:0000313" key="2">
    <source>
        <dbReference type="EMBL" id="GGE15264.1"/>
    </source>
</evidence>
<sequence length="131" mass="13123">MGHQLRVADPGEIGQAFAGDGHAVDVGIGDGHRLDDDVGQAVGDGEQRRFERQDMGAVGVGAFGEQDDAVAVGEALGYRVALLPGAAAALAFDEDRAGQGGEPADETPAGKIGAGDEGGGNTRAEDRDVGP</sequence>
<feature type="region of interest" description="Disordered" evidence="1">
    <location>
        <begin position="94"/>
        <end position="131"/>
    </location>
</feature>
<dbReference type="Proteomes" id="UP000635071">
    <property type="component" value="Unassembled WGS sequence"/>
</dbReference>
<reference evidence="2" key="2">
    <citation type="submission" date="2020-09" db="EMBL/GenBank/DDBJ databases">
        <authorList>
            <person name="Sun Q."/>
            <person name="Zhou Y."/>
        </authorList>
    </citation>
    <scope>NUCLEOTIDE SEQUENCE</scope>
    <source>
        <strain evidence="2">CGMCC 1.15519</strain>
    </source>
</reference>
<accession>A0A916ZV22</accession>
<organism evidence="2 3">
    <name type="scientific">Sandarakinorhabdus glacialis</name>
    <dbReference type="NCBI Taxonomy" id="1614636"/>
    <lineage>
        <taxon>Bacteria</taxon>
        <taxon>Pseudomonadati</taxon>
        <taxon>Pseudomonadota</taxon>
        <taxon>Alphaproteobacteria</taxon>
        <taxon>Sphingomonadales</taxon>
        <taxon>Sphingosinicellaceae</taxon>
        <taxon>Sandarakinorhabdus</taxon>
    </lineage>
</organism>
<dbReference type="EMBL" id="BMJM01000007">
    <property type="protein sequence ID" value="GGE15264.1"/>
    <property type="molecule type" value="Genomic_DNA"/>
</dbReference>
<evidence type="ECO:0000313" key="3">
    <source>
        <dbReference type="Proteomes" id="UP000635071"/>
    </source>
</evidence>
<gene>
    <name evidence="2" type="ORF">GCM10011529_22110</name>
</gene>
<comment type="caution">
    <text evidence="2">The sequence shown here is derived from an EMBL/GenBank/DDBJ whole genome shotgun (WGS) entry which is preliminary data.</text>
</comment>
<proteinExistence type="predicted"/>